<dbReference type="Proteomes" id="UP000564629">
    <property type="component" value="Unassembled WGS sequence"/>
</dbReference>
<proteinExistence type="predicted"/>
<evidence type="ECO:0000313" key="5">
    <source>
        <dbReference type="Proteomes" id="UP000564629"/>
    </source>
</evidence>
<dbReference type="OrthoDB" id="5124308at2"/>
<dbReference type="EMBL" id="BJVQ01000048">
    <property type="protein sequence ID" value="GEL47780.1"/>
    <property type="molecule type" value="Genomic_DNA"/>
</dbReference>
<evidence type="ECO:0000313" key="3">
    <source>
        <dbReference type="EMBL" id="MBB5474754.1"/>
    </source>
</evidence>
<name>A0A511FEV0_9CELL</name>
<feature type="compositionally biased region" description="Polar residues" evidence="1">
    <location>
        <begin position="140"/>
        <end position="151"/>
    </location>
</feature>
<protein>
    <submittedName>
        <fullName evidence="2">Uncharacterized protein</fullName>
    </submittedName>
</protein>
<comment type="caution">
    <text evidence="2">The sequence shown here is derived from an EMBL/GenBank/DDBJ whole genome shotgun (WGS) entry which is preliminary data.</text>
</comment>
<dbReference type="RefSeq" id="WP_146839187.1">
    <property type="nucleotide sequence ID" value="NZ_BJVQ01000048.1"/>
</dbReference>
<evidence type="ECO:0000313" key="4">
    <source>
        <dbReference type="Proteomes" id="UP000321723"/>
    </source>
</evidence>
<dbReference type="Gene3D" id="1.10.8.50">
    <property type="match status" value="1"/>
</dbReference>
<reference evidence="3 5" key="2">
    <citation type="submission" date="2020-08" db="EMBL/GenBank/DDBJ databases">
        <title>Sequencing the genomes of 1000 actinobacteria strains.</title>
        <authorList>
            <person name="Klenk H.-P."/>
        </authorList>
    </citation>
    <scope>NUCLEOTIDE SEQUENCE [LARGE SCALE GENOMIC DNA]</scope>
    <source>
        <strain evidence="3 5">DSM 9581</strain>
    </source>
</reference>
<evidence type="ECO:0000313" key="2">
    <source>
        <dbReference type="EMBL" id="GEL47780.1"/>
    </source>
</evidence>
<organism evidence="2 4">
    <name type="scientific">Cellulomonas hominis</name>
    <dbReference type="NCBI Taxonomy" id="156981"/>
    <lineage>
        <taxon>Bacteria</taxon>
        <taxon>Bacillati</taxon>
        <taxon>Actinomycetota</taxon>
        <taxon>Actinomycetes</taxon>
        <taxon>Micrococcales</taxon>
        <taxon>Cellulomonadaceae</taxon>
        <taxon>Cellulomonas</taxon>
    </lineage>
</organism>
<accession>A0A511FEV0</accession>
<dbReference type="EMBL" id="JACHDN010000001">
    <property type="protein sequence ID" value="MBB5474754.1"/>
    <property type="molecule type" value="Genomic_DNA"/>
</dbReference>
<reference evidence="2 4" key="1">
    <citation type="submission" date="2019-07" db="EMBL/GenBank/DDBJ databases">
        <title>Whole genome shotgun sequence of Cellulomonas hominis NBRC 16055.</title>
        <authorList>
            <person name="Hosoyama A."/>
            <person name="Uohara A."/>
            <person name="Ohji S."/>
            <person name="Ichikawa N."/>
        </authorList>
    </citation>
    <scope>NUCLEOTIDE SEQUENCE [LARGE SCALE GENOMIC DNA]</scope>
    <source>
        <strain evidence="2 4">NBRC 16055</strain>
    </source>
</reference>
<dbReference type="AlphaFoldDB" id="A0A511FEV0"/>
<sequence>MTTRTVPAPRPSGGALADPAVAAAARTNANRRRAEYLTSVATGLLNVHDVITAACAPDGSALLRISLTQLLGAQPEWGKTRVSAAVTRLRVLLGEPRTDRRLTVAWLVDPRTRGARVLAFTDALNDGDIGPPWRGFPFAPQTSPTQTGLTR</sequence>
<dbReference type="Proteomes" id="UP000321723">
    <property type="component" value="Unassembled WGS sequence"/>
</dbReference>
<keyword evidence="4" id="KW-1185">Reference proteome</keyword>
<gene>
    <name evidence="2" type="ORF">CHO01_28960</name>
    <name evidence="3" type="ORF">HNR08_003490</name>
</gene>
<feature type="region of interest" description="Disordered" evidence="1">
    <location>
        <begin position="132"/>
        <end position="151"/>
    </location>
</feature>
<evidence type="ECO:0000256" key="1">
    <source>
        <dbReference type="SAM" id="MobiDB-lite"/>
    </source>
</evidence>